<proteinExistence type="predicted"/>
<organism evidence="1 2">
    <name type="scientific">Kosakonia arachidis</name>
    <dbReference type="NCBI Taxonomy" id="551989"/>
    <lineage>
        <taxon>Bacteria</taxon>
        <taxon>Pseudomonadati</taxon>
        <taxon>Pseudomonadota</taxon>
        <taxon>Gammaproteobacteria</taxon>
        <taxon>Enterobacterales</taxon>
        <taxon>Enterobacteriaceae</taxon>
        <taxon>Kosakonia</taxon>
    </lineage>
</organism>
<dbReference type="AlphaFoldDB" id="A0A1I6YE96"/>
<name>A0A1I6YE96_9ENTR</name>
<protein>
    <submittedName>
        <fullName evidence="1">Uncharacterized protein</fullName>
    </submittedName>
</protein>
<gene>
    <name evidence="1" type="ORF">SAMN05192562_101481</name>
</gene>
<accession>A0A1I6YE96</accession>
<evidence type="ECO:0000313" key="1">
    <source>
        <dbReference type="EMBL" id="SFT48855.1"/>
    </source>
</evidence>
<evidence type="ECO:0000313" key="2">
    <source>
        <dbReference type="Proteomes" id="UP000199187"/>
    </source>
</evidence>
<sequence length="51" mass="5783">MLSDRLFNARSPLVKVPNDCWAFGTKQQLFYKLPPLSGCFLLADNGILRAR</sequence>
<reference evidence="2" key="1">
    <citation type="submission" date="2016-10" db="EMBL/GenBank/DDBJ databases">
        <authorList>
            <person name="Varghese N."/>
            <person name="Submissions S."/>
        </authorList>
    </citation>
    <scope>NUCLEOTIDE SEQUENCE [LARGE SCALE GENOMIC DNA]</scope>
    <source>
        <strain evidence="2">Ah-143</strain>
    </source>
</reference>
<keyword evidence="2" id="KW-1185">Reference proteome</keyword>
<dbReference type="EMBL" id="FPAU01000001">
    <property type="protein sequence ID" value="SFT48855.1"/>
    <property type="molecule type" value="Genomic_DNA"/>
</dbReference>
<dbReference type="Proteomes" id="UP000199187">
    <property type="component" value="Unassembled WGS sequence"/>
</dbReference>